<dbReference type="EMBL" id="BAABUJ010000020">
    <property type="protein sequence ID" value="GAA5801689.1"/>
    <property type="molecule type" value="Genomic_DNA"/>
</dbReference>
<reference evidence="2 3" key="1">
    <citation type="submission" date="2024-04" db="EMBL/GenBank/DDBJ databases">
        <title>genome sequences of Mucor flavus KT1a and Helicostylum pulchrum KT1b strains isolation_sourced from the surface of a dry-aged beef.</title>
        <authorList>
            <person name="Toyotome T."/>
            <person name="Hosono M."/>
            <person name="Torimaru M."/>
            <person name="Fukuda K."/>
            <person name="Mikami N."/>
        </authorList>
    </citation>
    <scope>NUCLEOTIDE SEQUENCE [LARGE SCALE GENOMIC DNA]</scope>
    <source>
        <strain evidence="2 3">KT1b</strain>
    </source>
</reference>
<gene>
    <name evidence="2" type="ORF">HPULCUR_007140</name>
</gene>
<evidence type="ECO:0000256" key="1">
    <source>
        <dbReference type="SAM" id="Phobius"/>
    </source>
</evidence>
<sequence>MVFAASIVKANQGTLADIIQAIYCTLGCLVMCEIAFNIIVAIITFTIGFGYFILSLIPVLPPPNAFLIHWRNHKDFWAEGLDLAVPPTTTVPAAAAAAVTPMMMMPHPSAWHPNASLQPMYNIEYSKFQNYIVDDNNKVAIY</sequence>
<keyword evidence="1" id="KW-1133">Transmembrane helix</keyword>
<organism evidence="2 3">
    <name type="scientific">Helicostylum pulchrum</name>
    <dbReference type="NCBI Taxonomy" id="562976"/>
    <lineage>
        <taxon>Eukaryota</taxon>
        <taxon>Fungi</taxon>
        <taxon>Fungi incertae sedis</taxon>
        <taxon>Mucoromycota</taxon>
        <taxon>Mucoromycotina</taxon>
        <taxon>Mucoromycetes</taxon>
        <taxon>Mucorales</taxon>
        <taxon>Mucorineae</taxon>
        <taxon>Mucoraceae</taxon>
        <taxon>Helicostylum</taxon>
    </lineage>
</organism>
<evidence type="ECO:0000313" key="2">
    <source>
        <dbReference type="EMBL" id="GAA5801689.1"/>
    </source>
</evidence>
<feature type="transmembrane region" description="Helical" evidence="1">
    <location>
        <begin position="21"/>
        <end position="54"/>
    </location>
</feature>
<comment type="caution">
    <text evidence="2">The sequence shown here is derived from an EMBL/GenBank/DDBJ whole genome shotgun (WGS) entry which is preliminary data.</text>
</comment>
<protein>
    <submittedName>
        <fullName evidence="2">Uncharacterized protein</fullName>
    </submittedName>
</protein>
<dbReference type="Proteomes" id="UP001476247">
    <property type="component" value="Unassembled WGS sequence"/>
</dbReference>
<name>A0ABP9Y3X4_9FUNG</name>
<keyword evidence="1" id="KW-0472">Membrane</keyword>
<keyword evidence="3" id="KW-1185">Reference proteome</keyword>
<proteinExistence type="predicted"/>
<evidence type="ECO:0000313" key="3">
    <source>
        <dbReference type="Proteomes" id="UP001476247"/>
    </source>
</evidence>
<accession>A0ABP9Y3X4</accession>
<keyword evidence="1" id="KW-0812">Transmembrane</keyword>